<evidence type="ECO:0000313" key="2">
    <source>
        <dbReference type="Proteomes" id="UP001220610"/>
    </source>
</evidence>
<dbReference type="AlphaFoldDB" id="A0AAJ5WMK7"/>
<organism evidence="1 2">
    <name type="scientific">Candidatus Pseudobacter hemicellulosilyticus</name>
    <dbReference type="NCBI Taxonomy" id="3121375"/>
    <lineage>
        <taxon>Bacteria</taxon>
        <taxon>Pseudomonadati</taxon>
        <taxon>Bacteroidota</taxon>
        <taxon>Chitinophagia</taxon>
        <taxon>Chitinophagales</taxon>
        <taxon>Chitinophagaceae</taxon>
        <taxon>Pseudobacter</taxon>
    </lineage>
</organism>
<sequence>MKKQSLFFSGLLLVATVQFFPGCHKLSELDDIFGRNDRDQQRCRITQISDSTELMPGHPATGVFSYNKQGNPVSVLFDNKARTQYLFWYDNRQRITDFFTAYIDENGVWNSNLSWRQYTYDAHNRVVRDSGWSFATVVDNVPQRNEQMLTASDYEYDAKGRIARWTHYVLANVNNPDTVSEVYTYNAQGNLTRIQNYEKDRLVFERTYGPYTNKPSIHSMHKVWMFLNRNYSVNSLYEAAEYTRFNLPTGYQLPSGTNQYSILPGFPINRSAITYQCK</sequence>
<dbReference type="Proteomes" id="UP001220610">
    <property type="component" value="Chromosome"/>
</dbReference>
<name>A0AAJ5WMK7_9BACT</name>
<accession>A0AAJ5WMK7</accession>
<reference evidence="1" key="1">
    <citation type="submission" date="2023-03" db="EMBL/GenBank/DDBJ databases">
        <title>Andean soil-derived lignocellulolytic bacterial consortium as a source of novel taxa and putative plastic-active enzymes.</title>
        <authorList>
            <person name="Diaz-Garcia L."/>
            <person name="Chuvochina M."/>
            <person name="Feuerriegel G."/>
            <person name="Bunk B."/>
            <person name="Sproer C."/>
            <person name="Streit W.R."/>
            <person name="Rodriguez L.M."/>
            <person name="Overmann J."/>
            <person name="Jimenez D.J."/>
        </authorList>
    </citation>
    <scope>NUCLEOTIDE SEQUENCE</scope>
    <source>
        <strain evidence="1">MAG 7</strain>
    </source>
</reference>
<proteinExistence type="predicted"/>
<dbReference type="Gene3D" id="2.180.10.10">
    <property type="entry name" value="RHS repeat-associated core"/>
    <property type="match status" value="1"/>
</dbReference>
<dbReference type="EMBL" id="CP119311">
    <property type="protein sequence ID" value="WEK34706.1"/>
    <property type="molecule type" value="Genomic_DNA"/>
</dbReference>
<evidence type="ECO:0000313" key="1">
    <source>
        <dbReference type="EMBL" id="WEK34706.1"/>
    </source>
</evidence>
<gene>
    <name evidence="1" type="ORF">P0Y53_19645</name>
</gene>
<protein>
    <submittedName>
        <fullName evidence="1">Uncharacterized protein</fullName>
    </submittedName>
</protein>